<dbReference type="SMART" id="SM00220">
    <property type="entry name" value="S_TKc"/>
    <property type="match status" value="1"/>
</dbReference>
<organism evidence="13 14">
    <name type="scientific">Gossypium arboreum</name>
    <name type="common">Tree cotton</name>
    <name type="synonym">Gossypium nanking</name>
    <dbReference type="NCBI Taxonomy" id="29729"/>
    <lineage>
        <taxon>Eukaryota</taxon>
        <taxon>Viridiplantae</taxon>
        <taxon>Streptophyta</taxon>
        <taxon>Embryophyta</taxon>
        <taxon>Tracheophyta</taxon>
        <taxon>Spermatophyta</taxon>
        <taxon>Magnoliopsida</taxon>
        <taxon>eudicotyledons</taxon>
        <taxon>Gunneridae</taxon>
        <taxon>Pentapetalae</taxon>
        <taxon>rosids</taxon>
        <taxon>malvids</taxon>
        <taxon>Malvales</taxon>
        <taxon>Malvaceae</taxon>
        <taxon>Malvoideae</taxon>
        <taxon>Gossypium</taxon>
    </lineage>
</organism>
<evidence type="ECO:0000256" key="3">
    <source>
        <dbReference type="ARBA" id="ARBA00022527"/>
    </source>
</evidence>
<dbReference type="Pfam" id="PF07714">
    <property type="entry name" value="PK_Tyr_Ser-Thr"/>
    <property type="match status" value="1"/>
</dbReference>
<reference evidence="14" key="1">
    <citation type="submission" date="2014-09" db="EMBL/GenBank/DDBJ databases">
        <authorList>
            <person name="Mudge J."/>
            <person name="Ramaraj T."/>
            <person name="Lindquist I.E."/>
            <person name="Bharti A.K."/>
            <person name="Sundararajan A."/>
            <person name="Cameron C.T."/>
            <person name="Woodward J.E."/>
            <person name="May G.D."/>
            <person name="Brubaker C."/>
            <person name="Broadhvest J."/>
            <person name="Wilkins T.A."/>
        </authorList>
    </citation>
    <scope>NUCLEOTIDE SEQUENCE</scope>
    <source>
        <strain evidence="14">cv. AKA8401</strain>
    </source>
</reference>
<feature type="domain" description="ACT" evidence="12">
    <location>
        <begin position="186"/>
        <end position="260"/>
    </location>
</feature>
<dbReference type="InterPro" id="IPR011009">
    <property type="entry name" value="Kinase-like_dom_sf"/>
</dbReference>
<dbReference type="PROSITE" id="PS50011">
    <property type="entry name" value="PROTEIN_KINASE_DOM"/>
    <property type="match status" value="1"/>
</dbReference>
<dbReference type="InterPro" id="IPR001245">
    <property type="entry name" value="Ser-Thr/Tyr_kinase_cat_dom"/>
</dbReference>
<dbReference type="PROSITE" id="PS00108">
    <property type="entry name" value="PROTEIN_KINASE_ST"/>
    <property type="match status" value="1"/>
</dbReference>
<comment type="similarity">
    <text evidence="1">Belongs to the protein kinase superfamily. TKL Ser/Thr protein kinase family. RAF subfamily.</text>
</comment>
<protein>
    <recommendedName>
        <fullName evidence="2">non-specific serine/threonine protein kinase</fullName>
        <ecNumber evidence="2">2.7.11.1</ecNumber>
    </recommendedName>
</protein>
<dbReference type="InterPro" id="IPR008271">
    <property type="entry name" value="Ser/Thr_kinase_AS"/>
</dbReference>
<evidence type="ECO:0000313" key="14">
    <source>
        <dbReference type="Proteomes" id="UP000032142"/>
    </source>
</evidence>
<evidence type="ECO:0000256" key="4">
    <source>
        <dbReference type="ARBA" id="ARBA00022679"/>
    </source>
</evidence>
<dbReference type="PANTHER" id="PTHR44329:SF41">
    <property type="entry name" value="OS12G0163800 PROTEIN"/>
    <property type="match status" value="1"/>
</dbReference>
<evidence type="ECO:0000259" key="11">
    <source>
        <dbReference type="PROSITE" id="PS50011"/>
    </source>
</evidence>
<dbReference type="SUPFAM" id="SSF55021">
    <property type="entry name" value="ACT-like"/>
    <property type="match status" value="1"/>
</dbReference>
<feature type="domain" description="Protein kinase" evidence="11">
    <location>
        <begin position="287"/>
        <end position="539"/>
    </location>
</feature>
<dbReference type="AlphaFoldDB" id="A0A0B0PJS0"/>
<dbReference type="Gene3D" id="1.10.510.10">
    <property type="entry name" value="Transferase(Phosphotransferase) domain 1"/>
    <property type="match status" value="1"/>
</dbReference>
<comment type="catalytic activity">
    <reaction evidence="9">
        <text>L-seryl-[protein] + ATP = O-phospho-L-seryl-[protein] + ADP + H(+)</text>
        <dbReference type="Rhea" id="RHEA:17989"/>
        <dbReference type="Rhea" id="RHEA-COMP:9863"/>
        <dbReference type="Rhea" id="RHEA-COMP:11604"/>
        <dbReference type="ChEBI" id="CHEBI:15378"/>
        <dbReference type="ChEBI" id="CHEBI:29999"/>
        <dbReference type="ChEBI" id="CHEBI:30616"/>
        <dbReference type="ChEBI" id="CHEBI:83421"/>
        <dbReference type="ChEBI" id="CHEBI:456216"/>
        <dbReference type="EC" id="2.7.11.1"/>
    </reaction>
</comment>
<comment type="catalytic activity">
    <reaction evidence="8">
        <text>L-threonyl-[protein] + ATP = O-phospho-L-threonyl-[protein] + ADP + H(+)</text>
        <dbReference type="Rhea" id="RHEA:46608"/>
        <dbReference type="Rhea" id="RHEA-COMP:11060"/>
        <dbReference type="Rhea" id="RHEA-COMP:11605"/>
        <dbReference type="ChEBI" id="CHEBI:15378"/>
        <dbReference type="ChEBI" id="CHEBI:30013"/>
        <dbReference type="ChEBI" id="CHEBI:30616"/>
        <dbReference type="ChEBI" id="CHEBI:61977"/>
        <dbReference type="ChEBI" id="CHEBI:456216"/>
        <dbReference type="EC" id="2.7.11.1"/>
    </reaction>
</comment>
<evidence type="ECO:0000256" key="1">
    <source>
        <dbReference type="ARBA" id="ARBA00010507"/>
    </source>
</evidence>
<dbReference type="GO" id="GO:0004674">
    <property type="term" value="F:protein serine/threonine kinase activity"/>
    <property type="evidence" value="ECO:0007669"/>
    <property type="project" value="UniProtKB-KW"/>
</dbReference>
<dbReference type="SUPFAM" id="SSF56112">
    <property type="entry name" value="Protein kinase-like (PK-like)"/>
    <property type="match status" value="1"/>
</dbReference>
<evidence type="ECO:0000256" key="5">
    <source>
        <dbReference type="ARBA" id="ARBA00022741"/>
    </source>
</evidence>
<feature type="region of interest" description="Disordered" evidence="10">
    <location>
        <begin position="117"/>
        <end position="142"/>
    </location>
</feature>
<evidence type="ECO:0000256" key="8">
    <source>
        <dbReference type="ARBA" id="ARBA00047899"/>
    </source>
</evidence>
<keyword evidence="7" id="KW-0067">ATP-binding</keyword>
<proteinExistence type="inferred from homology"/>
<evidence type="ECO:0000256" key="2">
    <source>
        <dbReference type="ARBA" id="ARBA00012513"/>
    </source>
</evidence>
<dbReference type="Gene3D" id="3.30.200.20">
    <property type="entry name" value="Phosphorylase Kinase, domain 1"/>
    <property type="match status" value="1"/>
</dbReference>
<evidence type="ECO:0000313" key="13">
    <source>
        <dbReference type="EMBL" id="KHG23621.1"/>
    </source>
</evidence>
<dbReference type="GO" id="GO:0005524">
    <property type="term" value="F:ATP binding"/>
    <property type="evidence" value="ECO:0007669"/>
    <property type="project" value="UniProtKB-KW"/>
</dbReference>
<dbReference type="EC" id="2.7.11.1" evidence="2"/>
<dbReference type="EMBL" id="KN425702">
    <property type="protein sequence ID" value="KHG23621.1"/>
    <property type="molecule type" value="Genomic_DNA"/>
</dbReference>
<feature type="region of interest" description="Disordered" evidence="10">
    <location>
        <begin position="253"/>
        <end position="278"/>
    </location>
</feature>
<dbReference type="CDD" id="cd13999">
    <property type="entry name" value="STKc_MAP3K-like"/>
    <property type="match status" value="1"/>
</dbReference>
<dbReference type="FunFam" id="3.30.200.20:FF:000060">
    <property type="entry name" value="Serine/threonine-protein kinase isoform 1"/>
    <property type="match status" value="1"/>
</dbReference>
<dbReference type="InterPro" id="IPR000719">
    <property type="entry name" value="Prot_kinase_dom"/>
</dbReference>
<gene>
    <name evidence="13" type="ORF">F383_03866</name>
</gene>
<name>A0A0B0PJS0_GOSAR</name>
<keyword evidence="14" id="KW-1185">Reference proteome</keyword>
<dbReference type="InterPro" id="IPR051681">
    <property type="entry name" value="Ser/Thr_Kinases-Pseudokinases"/>
</dbReference>
<accession>A0A0B0PJS0</accession>
<dbReference type="PANTHER" id="PTHR44329">
    <property type="entry name" value="SERINE/THREONINE-PROTEIN KINASE TNNI3K-RELATED"/>
    <property type="match status" value="1"/>
</dbReference>
<dbReference type="InterPro" id="IPR045865">
    <property type="entry name" value="ACT-like_dom_sf"/>
</dbReference>
<keyword evidence="6 13" id="KW-0418">Kinase</keyword>
<evidence type="ECO:0000256" key="9">
    <source>
        <dbReference type="ARBA" id="ARBA00048679"/>
    </source>
</evidence>
<dbReference type="InterPro" id="IPR002912">
    <property type="entry name" value="ACT_dom"/>
</dbReference>
<keyword evidence="4" id="KW-0808">Transferase</keyword>
<keyword evidence="3" id="KW-0723">Serine/threonine-protein kinase</keyword>
<dbReference type="PRINTS" id="PR00109">
    <property type="entry name" value="TYRKINASE"/>
</dbReference>
<evidence type="ECO:0000256" key="6">
    <source>
        <dbReference type="ARBA" id="ARBA00022777"/>
    </source>
</evidence>
<evidence type="ECO:0000259" key="12">
    <source>
        <dbReference type="PROSITE" id="PS51671"/>
    </source>
</evidence>
<dbReference type="PROSITE" id="PS51671">
    <property type="entry name" value="ACT"/>
    <property type="match status" value="1"/>
</dbReference>
<evidence type="ECO:0000256" key="10">
    <source>
        <dbReference type="SAM" id="MobiDB-lite"/>
    </source>
</evidence>
<evidence type="ECO:0000256" key="7">
    <source>
        <dbReference type="ARBA" id="ARBA00022840"/>
    </source>
</evidence>
<keyword evidence="5" id="KW-0547">Nucleotide-binding</keyword>
<dbReference type="Proteomes" id="UP000032142">
    <property type="component" value="Unassembled WGS sequence"/>
</dbReference>
<sequence length="603" mass="68250">MDLTEGVGESSSPPRSFGSFNSYDVRNDVFNRLVESGHEQAISNPDFRDFLDSHFNRLPASYGLDVNMDRVEDVLLHHKLLALAKDPERRPVYHIRFLENLCTKADAIDDKQYINSLSPQSFDDGDSEKVVPSHKRSRDHPVDFEPCSKLEDLNLDVRKNSKCEEDVHLTENFTKRQEIVHIPTHEVIFSTTDRPKLLSQLSALLSDIGLNIREAHVFSTTDGYSLSVFVVDGWPVEDTDGLNKAMEKAVARSKGSFPGSSHSPPAIEDASETQEKSGDWEIDRRLLKIGEKIACGSCGDLYRGTYLGQDVAVKILRSEHLNDTLEDEFAQEVAILREVQHRNVVRFIGACTKSPQLSIVTEYMPGGSLYDYLHKNLNVLKLSQLLKFAIDVCKGMEYLHQNHIIHRDLKTANLLMDTDNVVKVADFGVARFLNQGGVMTAETGTYRWMAPEVINHQPYDQKADVFSFAVVLWELVSAKVPYDTMTPLQAALGVRQGLRPELPENAHPKLLDLMQRCWEAAPDKRPSFSEITTELETLFEEVENRPHAQSMSPFEPPVPWFPPTCPDLSPTSPFTLWVLLTPPCRFSSTFDMETKKWIQDRCC</sequence>